<evidence type="ECO:0000313" key="7">
    <source>
        <dbReference type="Proteomes" id="UP001194746"/>
    </source>
</evidence>
<keyword evidence="5" id="KW-0808">Transferase</keyword>
<comment type="catalytic activity">
    <reaction evidence="5">
        <text>a 2-oxocarboxylate + L-ornithine = L-glutamate 5-semialdehyde + an L-alpha-amino acid</text>
        <dbReference type="Rhea" id="RHEA:13877"/>
        <dbReference type="ChEBI" id="CHEBI:35179"/>
        <dbReference type="ChEBI" id="CHEBI:46911"/>
        <dbReference type="ChEBI" id="CHEBI:58066"/>
        <dbReference type="ChEBI" id="CHEBI:59869"/>
        <dbReference type="EC" id="2.6.1.13"/>
    </reaction>
</comment>
<dbReference type="InterPro" id="IPR015422">
    <property type="entry name" value="PyrdxlP-dep_Trfase_small"/>
</dbReference>
<evidence type="ECO:0000313" key="6">
    <source>
        <dbReference type="EMBL" id="KAF9893459.1"/>
    </source>
</evidence>
<reference evidence="6" key="2">
    <citation type="submission" date="2020-02" db="EMBL/GenBank/DDBJ databases">
        <authorList>
            <person name="Gilchrist C.L.M."/>
            <person name="Chooi Y.-H."/>
        </authorList>
    </citation>
    <scope>NUCLEOTIDE SEQUENCE</scope>
    <source>
        <strain evidence="6">MST-FP2251</strain>
    </source>
</reference>
<accession>A0AAD4GX50</accession>
<dbReference type="Gene3D" id="3.40.640.10">
    <property type="entry name" value="Type I PLP-dependent aspartate aminotransferase-like (Major domain)"/>
    <property type="match status" value="1"/>
</dbReference>
<dbReference type="InterPro" id="IPR050103">
    <property type="entry name" value="Class-III_PLP-dep_AT"/>
</dbReference>
<dbReference type="GO" id="GO:0010121">
    <property type="term" value="P:L-arginine catabolic process to proline via ornithine"/>
    <property type="evidence" value="ECO:0007669"/>
    <property type="project" value="TreeGrafter"/>
</dbReference>
<dbReference type="EC" id="2.6.1.13" evidence="5"/>
<dbReference type="GO" id="GO:0042802">
    <property type="term" value="F:identical protein binding"/>
    <property type="evidence" value="ECO:0007669"/>
    <property type="project" value="TreeGrafter"/>
</dbReference>
<organism evidence="6 7">
    <name type="scientific">Aspergillus nanangensis</name>
    <dbReference type="NCBI Taxonomy" id="2582783"/>
    <lineage>
        <taxon>Eukaryota</taxon>
        <taxon>Fungi</taxon>
        <taxon>Dikarya</taxon>
        <taxon>Ascomycota</taxon>
        <taxon>Pezizomycotina</taxon>
        <taxon>Eurotiomycetes</taxon>
        <taxon>Eurotiomycetidae</taxon>
        <taxon>Eurotiales</taxon>
        <taxon>Aspergillaceae</taxon>
        <taxon>Aspergillus</taxon>
        <taxon>Aspergillus subgen. Circumdati</taxon>
    </lineage>
</organism>
<reference evidence="6" key="1">
    <citation type="journal article" date="2019" name="Beilstein J. Org. Chem.">
        <title>Nanangenines: drimane sesquiterpenoids as the dominant metabolite cohort of a novel Australian fungus, Aspergillus nanangensis.</title>
        <authorList>
            <person name="Lacey H.J."/>
            <person name="Gilchrist C.L.M."/>
            <person name="Crombie A."/>
            <person name="Kalaitzis J.A."/>
            <person name="Vuong D."/>
            <person name="Rutledge P.J."/>
            <person name="Turner P."/>
            <person name="Pitt J.I."/>
            <person name="Lacey E."/>
            <person name="Chooi Y.H."/>
            <person name="Piggott A.M."/>
        </authorList>
    </citation>
    <scope>NUCLEOTIDE SEQUENCE</scope>
    <source>
        <strain evidence="6">MST-FP2251</strain>
    </source>
</reference>
<dbReference type="Proteomes" id="UP001194746">
    <property type="component" value="Unassembled WGS sequence"/>
</dbReference>
<protein>
    <recommendedName>
        <fullName evidence="5">Ornithine aminotransferase</fullName>
        <ecNumber evidence="5">2.6.1.13</ecNumber>
    </recommendedName>
</protein>
<dbReference type="InterPro" id="IPR015421">
    <property type="entry name" value="PyrdxlP-dep_Trfase_major"/>
</dbReference>
<comment type="cofactor">
    <cofactor evidence="1 5">
        <name>pyridoxal 5'-phosphate</name>
        <dbReference type="ChEBI" id="CHEBI:597326"/>
    </cofactor>
</comment>
<evidence type="ECO:0000256" key="1">
    <source>
        <dbReference type="ARBA" id="ARBA00001933"/>
    </source>
</evidence>
<dbReference type="AlphaFoldDB" id="A0AAD4GX50"/>
<dbReference type="Gene3D" id="3.90.1150.10">
    <property type="entry name" value="Aspartate Aminotransferase, domain 1"/>
    <property type="match status" value="1"/>
</dbReference>
<keyword evidence="7" id="KW-1185">Reference proteome</keyword>
<dbReference type="InterPro" id="IPR005814">
    <property type="entry name" value="Aminotrans_3"/>
</dbReference>
<dbReference type="PANTHER" id="PTHR11986">
    <property type="entry name" value="AMINOTRANSFERASE CLASS III"/>
    <property type="match status" value="1"/>
</dbReference>
<evidence type="ECO:0000256" key="5">
    <source>
        <dbReference type="RuleBase" id="RU365036"/>
    </source>
</evidence>
<dbReference type="Pfam" id="PF00202">
    <property type="entry name" value="Aminotran_3"/>
    <property type="match status" value="1"/>
</dbReference>
<evidence type="ECO:0000256" key="4">
    <source>
        <dbReference type="RuleBase" id="RU003560"/>
    </source>
</evidence>
<comment type="caution">
    <text evidence="6">The sequence shown here is derived from an EMBL/GenBank/DDBJ whole genome shotgun (WGS) entry which is preliminary data.</text>
</comment>
<dbReference type="EMBL" id="VCAU01000007">
    <property type="protein sequence ID" value="KAF9893459.1"/>
    <property type="molecule type" value="Genomic_DNA"/>
</dbReference>
<evidence type="ECO:0000256" key="2">
    <source>
        <dbReference type="ARBA" id="ARBA00008954"/>
    </source>
</evidence>
<dbReference type="PANTHER" id="PTHR11986:SF18">
    <property type="entry name" value="ORNITHINE AMINOTRANSFERASE, MITOCHONDRIAL"/>
    <property type="match status" value="1"/>
</dbReference>
<dbReference type="GO" id="GO:0004587">
    <property type="term" value="F:ornithine aminotransferase activity"/>
    <property type="evidence" value="ECO:0007669"/>
    <property type="project" value="UniProtKB-EC"/>
</dbReference>
<evidence type="ECO:0000256" key="3">
    <source>
        <dbReference type="ARBA" id="ARBA00022898"/>
    </source>
</evidence>
<name>A0AAD4GX50_ASPNN</name>
<comment type="similarity">
    <text evidence="2 4">Belongs to the class-III pyridoxal-phosphate-dependent aminotransferase family.</text>
</comment>
<dbReference type="GO" id="GO:0019544">
    <property type="term" value="P:L-arginine catabolic process to L-glutamate"/>
    <property type="evidence" value="ECO:0007669"/>
    <property type="project" value="TreeGrafter"/>
</dbReference>
<dbReference type="GO" id="GO:0005737">
    <property type="term" value="C:cytoplasm"/>
    <property type="evidence" value="ECO:0007669"/>
    <property type="project" value="TreeGrafter"/>
</dbReference>
<dbReference type="SUPFAM" id="SSF53383">
    <property type="entry name" value="PLP-dependent transferases"/>
    <property type="match status" value="1"/>
</dbReference>
<gene>
    <name evidence="6" type="ORF">FE257_010771</name>
</gene>
<keyword evidence="5" id="KW-0032">Aminotransferase</keyword>
<comment type="pathway">
    <text evidence="5">Amino-acid biosynthesis; L-proline biosynthesis; L-glutamate 5-semialdehyde from L-ornithine: step 1/1.</text>
</comment>
<sequence length="429" mass="47013">MAVPTPKDELHLTLAVKKLLELESKFTKDVDGKEYIDFIAMFSAVNTGHCHPYIMNKITEQMNKVTLVNLSAHNSSYGPFAQRICNRFGYDKLTALTSGTEAADTACKIARRWGINAKGIPAEKCIILAVGSSYHGLGSAVWGLMNSNPLRSQVYGLDSTSHMNISPSTGELLEYLDLGKMKACIKEHKHNVAAVIMECIHGVSRYLPPPSKDLNDEIAYARGVYNLCRENNILFIADEVRQGAGKTGQFFSFQHLGPEVKPDLVTMGKSITGGFYPQSFVMGIHSVMASVGPYEIASSYAFTPLGIAAASATINVLDDEALIDRGIRLGKLWRETVEAWEHPLVDYVAQIGADSNLILRPGVATTRVAALCMHRGLFVYPSKNGLRISFAMNMPEKILLAGCEILKGCLDDLDRYGEIEGEQTRYGPV</sequence>
<dbReference type="GO" id="GO:0030170">
    <property type="term" value="F:pyridoxal phosphate binding"/>
    <property type="evidence" value="ECO:0007669"/>
    <property type="project" value="InterPro"/>
</dbReference>
<keyword evidence="3 4" id="KW-0663">Pyridoxal phosphate</keyword>
<dbReference type="InterPro" id="IPR015424">
    <property type="entry name" value="PyrdxlP-dep_Trfase"/>
</dbReference>
<proteinExistence type="inferred from homology"/>